<dbReference type="VEuPathDB" id="TriTrypDB:TEOVI_000130400"/>
<proteinExistence type="predicted"/>
<feature type="region of interest" description="Disordered" evidence="1">
    <location>
        <begin position="578"/>
        <end position="624"/>
    </location>
</feature>
<comment type="caution">
    <text evidence="2">The sequence shown here is derived from an EMBL/GenBank/DDBJ whole genome shotgun (WGS) entry which is preliminary data.</text>
</comment>
<evidence type="ECO:0000256" key="1">
    <source>
        <dbReference type="SAM" id="MobiDB-lite"/>
    </source>
</evidence>
<feature type="region of interest" description="Disordered" evidence="1">
    <location>
        <begin position="396"/>
        <end position="459"/>
    </location>
</feature>
<gene>
    <name evidence="2" type="ORF">TEOVI_000130400</name>
</gene>
<feature type="region of interest" description="Disordered" evidence="1">
    <location>
        <begin position="308"/>
        <end position="333"/>
    </location>
</feature>
<feature type="compositionally biased region" description="Polar residues" evidence="1">
    <location>
        <begin position="583"/>
        <end position="609"/>
    </location>
</feature>
<dbReference type="AlphaFoldDB" id="A0A1G4IC60"/>
<name>A0A1G4IC60_TRYEQ</name>
<feature type="compositionally biased region" description="Basic and acidic residues" evidence="1">
    <location>
        <begin position="426"/>
        <end position="438"/>
    </location>
</feature>
<dbReference type="EMBL" id="CZPT02001300">
    <property type="protein sequence ID" value="SCU69735.1"/>
    <property type="molecule type" value="Genomic_DNA"/>
</dbReference>
<evidence type="ECO:0000313" key="2">
    <source>
        <dbReference type="EMBL" id="SCU69735.1"/>
    </source>
</evidence>
<feature type="compositionally biased region" description="Low complexity" evidence="1">
    <location>
        <begin position="114"/>
        <end position="136"/>
    </location>
</feature>
<keyword evidence="3" id="KW-1185">Reference proteome</keyword>
<feature type="region of interest" description="Disordered" evidence="1">
    <location>
        <begin position="202"/>
        <end position="232"/>
    </location>
</feature>
<feature type="region of interest" description="Disordered" evidence="1">
    <location>
        <begin position="477"/>
        <end position="501"/>
    </location>
</feature>
<reference evidence="2" key="1">
    <citation type="submission" date="2016-09" db="EMBL/GenBank/DDBJ databases">
        <authorList>
            <person name="Hebert L."/>
            <person name="Moumen B."/>
        </authorList>
    </citation>
    <scope>NUCLEOTIDE SEQUENCE [LARGE SCALE GENOMIC DNA]</scope>
    <source>
        <strain evidence="2">OVI</strain>
    </source>
</reference>
<organism evidence="2 3">
    <name type="scientific">Trypanosoma equiperdum</name>
    <dbReference type="NCBI Taxonomy" id="5694"/>
    <lineage>
        <taxon>Eukaryota</taxon>
        <taxon>Discoba</taxon>
        <taxon>Euglenozoa</taxon>
        <taxon>Kinetoplastea</taxon>
        <taxon>Metakinetoplastina</taxon>
        <taxon>Trypanosomatida</taxon>
        <taxon>Trypanosomatidae</taxon>
        <taxon>Trypanosoma</taxon>
    </lineage>
</organism>
<dbReference type="Proteomes" id="UP000195570">
    <property type="component" value="Unassembled WGS sequence"/>
</dbReference>
<feature type="compositionally biased region" description="Polar residues" evidence="1">
    <location>
        <begin position="316"/>
        <end position="325"/>
    </location>
</feature>
<dbReference type="RefSeq" id="XP_067080646.1">
    <property type="nucleotide sequence ID" value="XM_067224545.1"/>
</dbReference>
<sequence>MGAACTKCSREGDVAEDKQVKKEKPAETVTAPDREDNGSAGRSSSGPRVPAIVNDGNCSDGVDCEKFTSCSGKEAAPERADDLSLTSVPLSIRRSSETLPAQPSEKSEPRGNDSSSAVGEAVEASLSAESVRSSMSGGMLSPAREISQISMVVDDGATEISAEVSGECNTLNSVGGTETCDIGALHWPQGRFSLSVSAPCSMVHSSSPPPQRSKCCSRTSRRELQPGSESSLSIATPVHVEVTQTRRIDPCSLTGTSAAGEISAGDATTNHDCKYGPQHCPSGGKPVSGDGTDGLDTAACMKDEARGVEHDPPMQQHRQLQQESGQQRDRREYVDSAETFTPHLSMMDPGAGDTAVDTVDFINCSTLSASVGAVASCVMDETVSAAFLSHVMEQQRQKERRRLSPPVPLHDSVDPRVPRLSTPLTDKPDQGKTVHVEVSDLTPEDESDASAYSVVTDDKPRIRVSDPSVLHRQPLQRDYLTAEDTNGGDMSNKTLRDSPDGADAVNVARQWPMPESTASSNPQGRTTNDLLNMLRDMVQKQDERRQQQQRKYKAFTRIKNPIPLTSPKMREDNELRVDEKEAQSGSASPWSQIWQNRTPLTDGTPNTSLLPRRLSYSPPRDSKYPATKHWIDEEELVHCTDDSRFVTRVS</sequence>
<evidence type="ECO:0000313" key="3">
    <source>
        <dbReference type="Proteomes" id="UP000195570"/>
    </source>
</evidence>
<feature type="region of interest" description="Disordered" evidence="1">
    <location>
        <begin position="1"/>
        <end position="139"/>
    </location>
</feature>
<accession>A0A1G4IC60</accession>
<protein>
    <submittedName>
        <fullName evidence="2">Uncharacterized protein</fullName>
    </submittedName>
</protein>
<dbReference type="GeneID" id="92375244"/>
<feature type="compositionally biased region" description="Basic and acidic residues" evidence="1">
    <location>
        <begin position="8"/>
        <end position="37"/>
    </location>
</feature>